<organism evidence="2 3">
    <name type="scientific">Trichomalopsis sarcophagae</name>
    <dbReference type="NCBI Taxonomy" id="543379"/>
    <lineage>
        <taxon>Eukaryota</taxon>
        <taxon>Metazoa</taxon>
        <taxon>Ecdysozoa</taxon>
        <taxon>Arthropoda</taxon>
        <taxon>Hexapoda</taxon>
        <taxon>Insecta</taxon>
        <taxon>Pterygota</taxon>
        <taxon>Neoptera</taxon>
        <taxon>Endopterygota</taxon>
        <taxon>Hymenoptera</taxon>
        <taxon>Apocrita</taxon>
        <taxon>Proctotrupomorpha</taxon>
        <taxon>Chalcidoidea</taxon>
        <taxon>Pteromalidae</taxon>
        <taxon>Pteromalinae</taxon>
        <taxon>Trichomalopsis</taxon>
    </lineage>
</organism>
<dbReference type="Proteomes" id="UP000215335">
    <property type="component" value="Unassembled WGS sequence"/>
</dbReference>
<feature type="compositionally biased region" description="Basic and acidic residues" evidence="1">
    <location>
        <begin position="76"/>
        <end position="96"/>
    </location>
</feature>
<protein>
    <submittedName>
        <fullName evidence="2">Uncharacterized protein</fullName>
    </submittedName>
</protein>
<comment type="caution">
    <text evidence="2">The sequence shown here is derived from an EMBL/GenBank/DDBJ whole genome shotgun (WGS) entry which is preliminary data.</text>
</comment>
<feature type="region of interest" description="Disordered" evidence="1">
    <location>
        <begin position="35"/>
        <end position="96"/>
    </location>
</feature>
<gene>
    <name evidence="2" type="ORF">TSAR_000555</name>
</gene>
<evidence type="ECO:0000313" key="2">
    <source>
        <dbReference type="EMBL" id="OXU17927.1"/>
    </source>
</evidence>
<reference evidence="2 3" key="1">
    <citation type="journal article" date="2017" name="Curr. Biol.">
        <title>The Evolution of Venom by Co-option of Single-Copy Genes.</title>
        <authorList>
            <person name="Martinson E.O."/>
            <person name="Mrinalini"/>
            <person name="Kelkar Y.D."/>
            <person name="Chang C.H."/>
            <person name="Werren J.H."/>
        </authorList>
    </citation>
    <scope>NUCLEOTIDE SEQUENCE [LARGE SCALE GENOMIC DNA]</scope>
    <source>
        <strain evidence="2 3">Alberta</strain>
        <tissue evidence="2">Whole body</tissue>
    </source>
</reference>
<dbReference type="EMBL" id="NNAY01004422">
    <property type="protein sequence ID" value="OXU17927.1"/>
    <property type="molecule type" value="Genomic_DNA"/>
</dbReference>
<sequence>GVGQRDIQYSYSLDSRRGIAIAGLASTSLVGSVVVPDKEESRTSCRPCDFADSSRFSRSGLLSPLPRRPSGAGATGRRDPEQHQQHRQRGGERVRG</sequence>
<keyword evidence="3" id="KW-1185">Reference proteome</keyword>
<accession>A0A232EHT7</accession>
<evidence type="ECO:0000313" key="3">
    <source>
        <dbReference type="Proteomes" id="UP000215335"/>
    </source>
</evidence>
<evidence type="ECO:0000256" key="1">
    <source>
        <dbReference type="SAM" id="MobiDB-lite"/>
    </source>
</evidence>
<feature type="non-terminal residue" evidence="2">
    <location>
        <position position="1"/>
    </location>
</feature>
<dbReference type="AlphaFoldDB" id="A0A232EHT7"/>
<name>A0A232EHT7_9HYME</name>
<proteinExistence type="predicted"/>